<keyword evidence="3 11" id="KW-0560">Oxidoreductase</keyword>
<evidence type="ECO:0000256" key="2">
    <source>
        <dbReference type="ARBA" id="ARBA00012400"/>
    </source>
</evidence>
<evidence type="ECO:0000256" key="6">
    <source>
        <dbReference type="ARBA" id="ARBA00023244"/>
    </source>
</evidence>
<organism evidence="11 12">
    <name type="scientific">Photorhabdus temperata subsp. temperata Meg1</name>
    <dbReference type="NCBI Taxonomy" id="1393735"/>
    <lineage>
        <taxon>Bacteria</taxon>
        <taxon>Pseudomonadati</taxon>
        <taxon>Pseudomonadota</taxon>
        <taxon>Gammaproteobacteria</taxon>
        <taxon>Enterobacterales</taxon>
        <taxon>Morganellaceae</taxon>
        <taxon>Photorhabdus</taxon>
    </lineage>
</organism>
<dbReference type="Pfam" id="PF14824">
    <property type="entry name" value="Sirohm_synth_M"/>
    <property type="match status" value="1"/>
</dbReference>
<dbReference type="NCBIfam" id="TIGR01470">
    <property type="entry name" value="cysG_Nterm"/>
    <property type="match status" value="1"/>
</dbReference>
<evidence type="ECO:0000313" key="11">
    <source>
        <dbReference type="EMBL" id="KER02432.1"/>
    </source>
</evidence>
<dbReference type="EMBL" id="JGVH01000049">
    <property type="protein sequence ID" value="KER02432.1"/>
    <property type="molecule type" value="Genomic_DNA"/>
</dbReference>
<keyword evidence="7" id="KW-0511">Multifunctional enzyme</keyword>
<evidence type="ECO:0000256" key="1">
    <source>
        <dbReference type="ARBA" id="ARBA00005010"/>
    </source>
</evidence>
<dbReference type="InterPro" id="IPR028161">
    <property type="entry name" value="Met8-like"/>
</dbReference>
<dbReference type="PANTHER" id="PTHR35330">
    <property type="entry name" value="SIROHEME BIOSYNTHESIS PROTEIN MET8"/>
    <property type="match status" value="1"/>
</dbReference>
<comment type="catalytic activity">
    <reaction evidence="8">
        <text>precorrin-2 + NAD(+) = sirohydrochlorin + NADH + 2 H(+)</text>
        <dbReference type="Rhea" id="RHEA:15613"/>
        <dbReference type="ChEBI" id="CHEBI:15378"/>
        <dbReference type="ChEBI" id="CHEBI:57540"/>
        <dbReference type="ChEBI" id="CHEBI:57945"/>
        <dbReference type="ChEBI" id="CHEBI:58351"/>
        <dbReference type="ChEBI" id="CHEBI:58827"/>
        <dbReference type="EC" id="1.3.1.76"/>
    </reaction>
</comment>
<evidence type="ECO:0000256" key="5">
    <source>
        <dbReference type="ARBA" id="ARBA00023239"/>
    </source>
</evidence>
<reference evidence="11 12" key="1">
    <citation type="submission" date="2014-03" db="EMBL/GenBank/DDBJ databases">
        <title>Draft Genome of Photorhabdus temperata Meg1.</title>
        <authorList>
            <person name="Hurst S.G.IV."/>
            <person name="Morris K."/>
            <person name="Thomas K."/>
            <person name="Tisa L.S."/>
        </authorList>
    </citation>
    <scope>NUCLEOTIDE SEQUENCE [LARGE SCALE GENOMIC DNA]</scope>
    <source>
        <strain evidence="11 12">Meg1</strain>
    </source>
</reference>
<keyword evidence="5" id="KW-0456">Lyase</keyword>
<dbReference type="InterPro" id="IPR037115">
    <property type="entry name" value="Sirohaem_synt_dimer_dom_sf"/>
</dbReference>
<evidence type="ECO:0000256" key="8">
    <source>
        <dbReference type="ARBA" id="ARBA00047561"/>
    </source>
</evidence>
<dbReference type="GO" id="GO:0019354">
    <property type="term" value="P:siroheme biosynthetic process"/>
    <property type="evidence" value="ECO:0007669"/>
    <property type="project" value="UniProtKB-UniPathway"/>
</dbReference>
<accession>A0A081RUS9</accession>
<feature type="domain" description="Sirohaem synthase dimerisation" evidence="9">
    <location>
        <begin position="151"/>
        <end position="208"/>
    </location>
</feature>
<dbReference type="Pfam" id="PF10414">
    <property type="entry name" value="CysG_dimeriser"/>
    <property type="match status" value="1"/>
</dbReference>
<gene>
    <name evidence="11" type="ORF">MEG1DRAFT_02886</name>
</gene>
<keyword evidence="4" id="KW-0520">NAD</keyword>
<protein>
    <recommendedName>
        <fullName evidence="2">precorrin-2 dehydrogenase</fullName>
        <ecNumber evidence="2">1.3.1.76</ecNumber>
    </recommendedName>
</protein>
<evidence type="ECO:0000259" key="10">
    <source>
        <dbReference type="Pfam" id="PF14824"/>
    </source>
</evidence>
<dbReference type="AlphaFoldDB" id="A0A081RUS9"/>
<evidence type="ECO:0000256" key="4">
    <source>
        <dbReference type="ARBA" id="ARBA00023027"/>
    </source>
</evidence>
<dbReference type="Gene3D" id="1.10.8.210">
    <property type="entry name" value="Sirohaem synthase, dimerisation domain"/>
    <property type="match status" value="1"/>
</dbReference>
<dbReference type="PATRIC" id="fig|1393735.3.peg.2938"/>
<sequence>MLDYLPMFCQIRDKTCLLVGGGKVAERKARLLLDAGARLLVNAPEFTAPFQIWEDAGQVTLIRGEFEPHWLDLCWLVIAATNDAAVNGYVSDCATERRIFCNVVDEPQQASFITPSVIDRSPLVIAISSGGNAPVLVRLLREKLERLLPMHLGRLAAYGGTLRQRVKRHFHHLATRRRFWEQFFTSEPLTQSLISQDYQQVERVTETLFSELSQADTSKTDNCSLTDQHYWSDKHE</sequence>
<dbReference type="UniPathway" id="UPA00262">
    <property type="reaction ID" value="UER00222"/>
</dbReference>
<dbReference type="Pfam" id="PF13241">
    <property type="entry name" value="NAD_binding_7"/>
    <property type="match status" value="1"/>
</dbReference>
<comment type="pathway">
    <text evidence="1">Porphyrin-containing compound metabolism; siroheme biosynthesis; sirohydrochlorin from precorrin-2: step 1/1.</text>
</comment>
<comment type="caution">
    <text evidence="11">The sequence shown here is derived from an EMBL/GenBank/DDBJ whole genome shotgun (WGS) entry which is preliminary data.</text>
</comment>
<dbReference type="SUPFAM" id="SSF75615">
    <property type="entry name" value="Siroheme synthase middle domains-like"/>
    <property type="match status" value="1"/>
</dbReference>
<dbReference type="InterPro" id="IPR019478">
    <property type="entry name" value="Sirohaem_synthase_dimer_dom"/>
</dbReference>
<evidence type="ECO:0000259" key="9">
    <source>
        <dbReference type="Pfam" id="PF10414"/>
    </source>
</evidence>
<dbReference type="GO" id="GO:0043115">
    <property type="term" value="F:precorrin-2 dehydrogenase activity"/>
    <property type="evidence" value="ECO:0007669"/>
    <property type="project" value="UniProtKB-EC"/>
</dbReference>
<dbReference type="Gene3D" id="3.30.160.110">
    <property type="entry name" value="Siroheme synthase, domain 2"/>
    <property type="match status" value="1"/>
</dbReference>
<dbReference type="EC" id="1.3.1.76" evidence="2"/>
<dbReference type="InterPro" id="IPR006367">
    <property type="entry name" value="Sirohaem_synthase_N"/>
</dbReference>
<evidence type="ECO:0000256" key="3">
    <source>
        <dbReference type="ARBA" id="ARBA00023002"/>
    </source>
</evidence>
<dbReference type="FunFam" id="3.30.160.110:FF:000001">
    <property type="entry name" value="Siroheme synthase"/>
    <property type="match status" value="1"/>
</dbReference>
<dbReference type="Proteomes" id="UP000028002">
    <property type="component" value="Unassembled WGS sequence"/>
</dbReference>
<dbReference type="PANTHER" id="PTHR35330:SF1">
    <property type="entry name" value="SIROHEME BIOSYNTHESIS PROTEIN MET8"/>
    <property type="match status" value="1"/>
</dbReference>
<feature type="domain" description="Siroheme synthase central" evidence="10">
    <location>
        <begin position="120"/>
        <end position="146"/>
    </location>
</feature>
<dbReference type="InterPro" id="IPR036291">
    <property type="entry name" value="NAD(P)-bd_dom_sf"/>
</dbReference>
<proteinExistence type="predicted"/>
<dbReference type="SUPFAM" id="SSF51735">
    <property type="entry name" value="NAD(P)-binding Rossmann-fold domains"/>
    <property type="match status" value="1"/>
</dbReference>
<dbReference type="Gene3D" id="3.40.50.720">
    <property type="entry name" value="NAD(P)-binding Rossmann-like Domain"/>
    <property type="match status" value="1"/>
</dbReference>
<dbReference type="InterPro" id="IPR028281">
    <property type="entry name" value="Sirohaem_synthase_central"/>
</dbReference>
<dbReference type="GO" id="GO:0004325">
    <property type="term" value="F:ferrochelatase activity"/>
    <property type="evidence" value="ECO:0007669"/>
    <property type="project" value="InterPro"/>
</dbReference>
<evidence type="ECO:0000313" key="12">
    <source>
        <dbReference type="Proteomes" id="UP000028002"/>
    </source>
</evidence>
<name>A0A081RUS9_PHOTE</name>
<keyword evidence="6" id="KW-0627">Porphyrin biosynthesis</keyword>
<evidence type="ECO:0000256" key="7">
    <source>
        <dbReference type="ARBA" id="ARBA00023268"/>
    </source>
</evidence>